<evidence type="ECO:0000256" key="1">
    <source>
        <dbReference type="ARBA" id="ARBA00022741"/>
    </source>
</evidence>
<proteinExistence type="predicted"/>
<dbReference type="PANTHER" id="PTHR43637">
    <property type="entry name" value="UPF0273 PROTEIN TM_0370"/>
    <property type="match status" value="1"/>
</dbReference>
<dbReference type="Proteomes" id="UP000001400">
    <property type="component" value="Chromosome"/>
</dbReference>
<keyword evidence="5" id="KW-1185">Reference proteome</keyword>
<evidence type="ECO:0000256" key="2">
    <source>
        <dbReference type="ARBA" id="ARBA00022840"/>
    </source>
</evidence>
<accession>B5I9K4</accession>
<dbReference type="SUPFAM" id="SSF52540">
    <property type="entry name" value="P-loop containing nucleoside triphosphate hydrolases"/>
    <property type="match status" value="1"/>
</dbReference>
<protein>
    <submittedName>
        <fullName evidence="4">RecA-superfamily ATPase implicated in signal transduction-like protein</fullName>
    </submittedName>
</protein>
<dbReference type="STRING" id="439481.Aboo_0714"/>
<dbReference type="AlphaFoldDB" id="B5I9K4"/>
<dbReference type="HOGENOM" id="CLU_023669_3_0_2"/>
<dbReference type="Pfam" id="PF06745">
    <property type="entry name" value="ATPase"/>
    <property type="match status" value="1"/>
</dbReference>
<keyword evidence="1" id="KW-0547">Nucleotide-binding</keyword>
<dbReference type="GeneID" id="8827660"/>
<dbReference type="KEGG" id="abi:Aboo_0714"/>
<organism evidence="4 5">
    <name type="scientific">Aciduliprofundum boonei (strain DSM 19572 / T469)</name>
    <dbReference type="NCBI Taxonomy" id="439481"/>
    <lineage>
        <taxon>Archaea</taxon>
        <taxon>Methanobacteriati</taxon>
        <taxon>Thermoplasmatota</taxon>
        <taxon>DHVE2 group</taxon>
        <taxon>Candidatus Aciduliprofundum</taxon>
    </lineage>
</organism>
<name>B5I9K4_ACIB4</name>
<evidence type="ECO:0000313" key="5">
    <source>
        <dbReference type="Proteomes" id="UP000001400"/>
    </source>
</evidence>
<sequence length="246" mass="28188">MSAYETTTLGIETLNKALMNGIPKGYTILLYGSPGSGTELFAKQFAAAGVGKENVIYFTTIERDEDIIATMRDFGWDTNIKIVNIGVEYYQKVLEKELIISRYREEGIPINELFQPARKKEEKEVNFLTKVTYEISKLKPPFRIVIDSLDFFMNNYDRTKVISALRTIKAHAQYYGGVALITMLNNVYDTTSQSGIEEIVDIILELEMRRIENGFEKYLIVKKVRNHPEKVGIFRYNVDKNGIVLV</sequence>
<dbReference type="PANTHER" id="PTHR43637:SF3">
    <property type="entry name" value="FLAGELLA-RELATED PROTEIN H-RELATED"/>
    <property type="match status" value="1"/>
</dbReference>
<gene>
    <name evidence="4" type="ordered locus">Aboo_0714</name>
</gene>
<dbReference type="InterPro" id="IPR027417">
    <property type="entry name" value="P-loop_NTPase"/>
</dbReference>
<dbReference type="OrthoDB" id="49590at2157"/>
<dbReference type="GO" id="GO:0005524">
    <property type="term" value="F:ATP binding"/>
    <property type="evidence" value="ECO:0007669"/>
    <property type="project" value="UniProtKB-KW"/>
</dbReference>
<dbReference type="RefSeq" id="WP_008082691.1">
    <property type="nucleotide sequence ID" value="NC_013926.1"/>
</dbReference>
<evidence type="ECO:0000259" key="3">
    <source>
        <dbReference type="Pfam" id="PF06745"/>
    </source>
</evidence>
<dbReference type="Gene3D" id="3.40.50.300">
    <property type="entry name" value="P-loop containing nucleotide triphosphate hydrolases"/>
    <property type="match status" value="1"/>
</dbReference>
<evidence type="ECO:0000313" key="4">
    <source>
        <dbReference type="EMBL" id="ADD08525.1"/>
    </source>
</evidence>
<dbReference type="EMBL" id="CP001941">
    <property type="protein sequence ID" value="ADD08525.1"/>
    <property type="molecule type" value="Genomic_DNA"/>
</dbReference>
<feature type="domain" description="KaiC-like" evidence="3">
    <location>
        <begin position="10"/>
        <end position="244"/>
    </location>
</feature>
<dbReference type="eggNOG" id="arCOG01171">
    <property type="taxonomic scope" value="Archaea"/>
</dbReference>
<dbReference type="InterPro" id="IPR014774">
    <property type="entry name" value="KaiC-like_dom"/>
</dbReference>
<keyword evidence="2" id="KW-0067">ATP-binding</keyword>
<reference evidence="4" key="1">
    <citation type="submission" date="2010-02" db="EMBL/GenBank/DDBJ databases">
        <title>Complete sequence of Aciduliprofundum boonei T469.</title>
        <authorList>
            <consortium name="US DOE Joint Genome Institute"/>
            <person name="Lucas S."/>
            <person name="Copeland A."/>
            <person name="Lapidus A."/>
            <person name="Cheng J.-F."/>
            <person name="Bruce D."/>
            <person name="Goodwin L."/>
            <person name="Pitluck S."/>
            <person name="Saunders E."/>
            <person name="Detter J.C."/>
            <person name="Han C."/>
            <person name="Tapia R."/>
            <person name="Land M."/>
            <person name="Hauser L."/>
            <person name="Kyrpides N."/>
            <person name="Mikhailova N."/>
            <person name="Flores G."/>
            <person name="Reysenbach A.-L."/>
            <person name="Woyke T."/>
        </authorList>
    </citation>
    <scope>NUCLEOTIDE SEQUENCE</scope>
    <source>
        <strain evidence="4">T469</strain>
    </source>
</reference>